<feature type="domain" description="Endoribonuclease YicC-like C-terminal" evidence="7">
    <location>
        <begin position="173"/>
        <end position="292"/>
    </location>
</feature>
<dbReference type="InterPro" id="IPR013551">
    <property type="entry name" value="YicC-like_C"/>
</dbReference>
<dbReference type="InterPro" id="IPR013527">
    <property type="entry name" value="YicC-like_N"/>
</dbReference>
<evidence type="ECO:0000313" key="9">
    <source>
        <dbReference type="Proteomes" id="UP000184529"/>
    </source>
</evidence>
<comment type="cofactor">
    <cofactor evidence="1">
        <name>a divalent metal cation</name>
        <dbReference type="ChEBI" id="CHEBI:60240"/>
    </cofactor>
</comment>
<sequence>MLKSMTGFGRGESCGQGKKFTVELKSVNHRFCEVVLRLPRNMVSLEDRARRLIQSRISRGRIDGYFSVEECGEQSPVVKVDKALATSYYKAMEELKVTLGLTDPVTIQHLINLPGLLVVDEPVEDDDAWWPLVSEALEQALDGLVQMRLSEGSQLKVDLTRRLERIAELNEQIKARAPQVVTEYHNRLTQRLQEWLRDTPLDQARLATEVAIFAERSSIAEEVVRLASHIAQFRDFLNEGGPVGRKLDFLIQEMNREINTIASKAPDLEISRVVVEVKSELEKMREQVQNIE</sequence>
<keyword evidence="4" id="KW-0378">Hydrolase</keyword>
<comment type="similarity">
    <text evidence="5">Belongs to the YicC/YloC family.</text>
</comment>
<dbReference type="GO" id="GO:0004521">
    <property type="term" value="F:RNA endonuclease activity"/>
    <property type="evidence" value="ECO:0007669"/>
    <property type="project" value="InterPro"/>
</dbReference>
<evidence type="ECO:0000313" key="8">
    <source>
        <dbReference type="EMBL" id="SHI51012.1"/>
    </source>
</evidence>
<evidence type="ECO:0000259" key="6">
    <source>
        <dbReference type="Pfam" id="PF03755"/>
    </source>
</evidence>
<name>A0A1M6BQM2_9FIRM</name>
<evidence type="ECO:0000256" key="2">
    <source>
        <dbReference type="ARBA" id="ARBA00022722"/>
    </source>
</evidence>
<dbReference type="GO" id="GO:0016787">
    <property type="term" value="F:hydrolase activity"/>
    <property type="evidence" value="ECO:0007669"/>
    <property type="project" value="UniProtKB-KW"/>
</dbReference>
<dbReference type="OrthoDB" id="9771229at2"/>
<dbReference type="AlphaFoldDB" id="A0A1M6BQM2"/>
<keyword evidence="3" id="KW-0255">Endonuclease</keyword>
<evidence type="ECO:0000256" key="3">
    <source>
        <dbReference type="ARBA" id="ARBA00022759"/>
    </source>
</evidence>
<dbReference type="NCBIfam" id="TIGR00255">
    <property type="entry name" value="YicC/YloC family endoribonuclease"/>
    <property type="match status" value="1"/>
</dbReference>
<keyword evidence="2" id="KW-0540">Nuclease</keyword>
<evidence type="ECO:0000256" key="5">
    <source>
        <dbReference type="ARBA" id="ARBA00035648"/>
    </source>
</evidence>
<dbReference type="Pfam" id="PF08340">
    <property type="entry name" value="YicC-like_C"/>
    <property type="match status" value="1"/>
</dbReference>
<keyword evidence="9" id="KW-1185">Reference proteome</keyword>
<accession>A0A1M6BQM2</accession>
<evidence type="ECO:0000256" key="1">
    <source>
        <dbReference type="ARBA" id="ARBA00001968"/>
    </source>
</evidence>
<feature type="domain" description="Endoribonuclease YicC-like N-terminal" evidence="6">
    <location>
        <begin position="2"/>
        <end position="156"/>
    </location>
</feature>
<evidence type="ECO:0000259" key="7">
    <source>
        <dbReference type="Pfam" id="PF08340"/>
    </source>
</evidence>
<organism evidence="8 9">
    <name type="scientific">Desulfofundulus thermosubterraneus DSM 16057</name>
    <dbReference type="NCBI Taxonomy" id="1121432"/>
    <lineage>
        <taxon>Bacteria</taxon>
        <taxon>Bacillati</taxon>
        <taxon>Bacillota</taxon>
        <taxon>Clostridia</taxon>
        <taxon>Eubacteriales</taxon>
        <taxon>Peptococcaceae</taxon>
        <taxon>Desulfofundulus</taxon>
    </lineage>
</organism>
<dbReference type="EMBL" id="FQZM01000005">
    <property type="protein sequence ID" value="SHI51012.1"/>
    <property type="molecule type" value="Genomic_DNA"/>
</dbReference>
<proteinExistence type="inferred from homology"/>
<dbReference type="InterPro" id="IPR005229">
    <property type="entry name" value="YicC/YloC-like"/>
</dbReference>
<dbReference type="Pfam" id="PF03755">
    <property type="entry name" value="YicC-like_N"/>
    <property type="match status" value="1"/>
</dbReference>
<dbReference type="RefSeq" id="WP_072867170.1">
    <property type="nucleotide sequence ID" value="NZ_FQZM01000005.1"/>
</dbReference>
<evidence type="ECO:0000256" key="4">
    <source>
        <dbReference type="ARBA" id="ARBA00022801"/>
    </source>
</evidence>
<gene>
    <name evidence="8" type="ORF">SAMN02745219_00478</name>
</gene>
<dbReference type="STRING" id="1121432.SAMN02745219_00478"/>
<dbReference type="PANTHER" id="PTHR30636:SF3">
    <property type="entry name" value="UPF0701 PROTEIN YICC"/>
    <property type="match status" value="1"/>
</dbReference>
<dbReference type="Proteomes" id="UP000184529">
    <property type="component" value="Unassembled WGS sequence"/>
</dbReference>
<protein>
    <submittedName>
        <fullName evidence="8">TIGR00255 family protein</fullName>
    </submittedName>
</protein>
<dbReference type="PANTHER" id="PTHR30636">
    <property type="entry name" value="UPF0701 PROTEIN YICC"/>
    <property type="match status" value="1"/>
</dbReference>
<reference evidence="9" key="1">
    <citation type="submission" date="2016-11" db="EMBL/GenBank/DDBJ databases">
        <authorList>
            <person name="Varghese N."/>
            <person name="Submissions S."/>
        </authorList>
    </citation>
    <scope>NUCLEOTIDE SEQUENCE [LARGE SCALE GENOMIC DNA]</scope>
    <source>
        <strain evidence="9">DSM 16057</strain>
    </source>
</reference>